<organism evidence="1 2">
    <name type="scientific">Candidatus Accumulibacter phosphatis</name>
    <dbReference type="NCBI Taxonomy" id="327160"/>
    <lineage>
        <taxon>Bacteria</taxon>
        <taxon>Pseudomonadati</taxon>
        <taxon>Pseudomonadota</taxon>
        <taxon>Betaproteobacteria</taxon>
        <taxon>Candidatus Accumulibacter</taxon>
    </lineage>
</organism>
<evidence type="ECO:0000313" key="1">
    <source>
        <dbReference type="EMBL" id="TMQ77575.1"/>
    </source>
</evidence>
<reference evidence="1 2" key="1">
    <citation type="submission" date="2019-04" db="EMBL/GenBank/DDBJ databases">
        <title>A novel phosphate-accumulating bacterium identified in bioreactor for phosphate removal from wastewater.</title>
        <authorList>
            <person name="Kotlyarov R.Y."/>
            <person name="Beletsky A.V."/>
            <person name="Kallistova A.Y."/>
            <person name="Dorofeev A.G."/>
            <person name="Nikolaev Y.Y."/>
            <person name="Pimenov N.V."/>
            <person name="Ravin N.V."/>
            <person name="Mardanov A.V."/>
        </authorList>
    </citation>
    <scope>NUCLEOTIDE SEQUENCE [LARGE SCALE GENOMIC DNA]</scope>
    <source>
        <strain evidence="1 2">Bin19</strain>
    </source>
</reference>
<dbReference type="EMBL" id="SWAD01000022">
    <property type="protein sequence ID" value="TMQ77575.1"/>
    <property type="molecule type" value="Genomic_DNA"/>
</dbReference>
<dbReference type="AlphaFoldDB" id="A0A5S4EQE4"/>
<proteinExistence type="predicted"/>
<accession>A0A5S4EQE4</accession>
<keyword evidence="2" id="KW-1185">Reference proteome</keyword>
<gene>
    <name evidence="1" type="ORF">ACCUM_2986</name>
</gene>
<sequence length="52" mass="5931">MNLLVPKSGKRGRTRQSKAANLLLCLRQYADDVWNFATDHNVPFTDMSSYSL</sequence>
<comment type="caution">
    <text evidence="1">The sequence shown here is derived from an EMBL/GenBank/DDBJ whole genome shotgun (WGS) entry which is preliminary data.</text>
</comment>
<name>A0A5S4EQE4_9PROT</name>
<evidence type="ECO:0000313" key="2">
    <source>
        <dbReference type="Proteomes" id="UP000306324"/>
    </source>
</evidence>
<dbReference type="Proteomes" id="UP000306324">
    <property type="component" value="Unassembled WGS sequence"/>
</dbReference>
<protein>
    <submittedName>
        <fullName evidence="1">Uncharacterized protein</fullName>
    </submittedName>
</protein>